<reference evidence="7" key="1">
    <citation type="submission" date="2013-09" db="EMBL/GenBank/DDBJ databases">
        <title>The Genome Sequence of Anopheles culicifacies species A.</title>
        <authorList>
            <consortium name="The Broad Institute Genomics Platform"/>
            <person name="Neafsey D.E."/>
            <person name="Besansky N."/>
            <person name="Howell P."/>
            <person name="Walton C."/>
            <person name="Young S.K."/>
            <person name="Zeng Q."/>
            <person name="Gargeya S."/>
            <person name="Fitzgerald M."/>
            <person name="Haas B."/>
            <person name="Abouelleil A."/>
            <person name="Allen A.W."/>
            <person name="Alvarado L."/>
            <person name="Arachchi H.M."/>
            <person name="Berlin A.M."/>
            <person name="Chapman S.B."/>
            <person name="Gainer-Dewar J."/>
            <person name="Goldberg J."/>
            <person name="Griggs A."/>
            <person name="Gujja S."/>
            <person name="Hansen M."/>
            <person name="Howarth C."/>
            <person name="Imamovic A."/>
            <person name="Ireland A."/>
            <person name="Larimer J."/>
            <person name="McCowan C."/>
            <person name="Murphy C."/>
            <person name="Pearson M."/>
            <person name="Poon T.W."/>
            <person name="Priest M."/>
            <person name="Roberts A."/>
            <person name="Saif S."/>
            <person name="Shea T."/>
            <person name="Sisk P."/>
            <person name="Sykes S."/>
            <person name="Wortman J."/>
            <person name="Nusbaum C."/>
            <person name="Birren B."/>
        </authorList>
    </citation>
    <scope>NUCLEOTIDE SEQUENCE [LARGE SCALE GENOMIC DNA]</scope>
    <source>
        <strain evidence="7">A-37</strain>
    </source>
</reference>
<dbReference type="GO" id="GO:0006511">
    <property type="term" value="P:ubiquitin-dependent protein catabolic process"/>
    <property type="evidence" value="ECO:0007669"/>
    <property type="project" value="InterPro"/>
</dbReference>
<dbReference type="SUPFAM" id="SSF90209">
    <property type="entry name" value="Ran binding protein zinc finger-like"/>
    <property type="match status" value="1"/>
</dbReference>
<reference evidence="6" key="2">
    <citation type="submission" date="2020-05" db="UniProtKB">
        <authorList>
            <consortium name="EnsemblMetazoa"/>
        </authorList>
    </citation>
    <scope>IDENTIFICATION</scope>
    <source>
        <strain evidence="6">A-37</strain>
    </source>
</reference>
<evidence type="ECO:0000256" key="1">
    <source>
        <dbReference type="ARBA" id="ARBA00022723"/>
    </source>
</evidence>
<dbReference type="PANTHER" id="PTHR12710">
    <property type="entry name" value="NUCLEAR PROTEIN LOCALIZATION 4"/>
    <property type="match status" value="1"/>
</dbReference>
<dbReference type="InterPro" id="IPR016563">
    <property type="entry name" value="Npl4"/>
</dbReference>
<evidence type="ECO:0000313" key="7">
    <source>
        <dbReference type="Proteomes" id="UP000075883"/>
    </source>
</evidence>
<dbReference type="InterPro" id="IPR036443">
    <property type="entry name" value="Znf_RanBP2_sf"/>
</dbReference>
<dbReference type="AlphaFoldDB" id="A0A182MG17"/>
<feature type="compositionally biased region" description="Basic and acidic residues" evidence="4">
    <location>
        <begin position="424"/>
        <end position="452"/>
    </location>
</feature>
<dbReference type="PROSITE" id="PS01358">
    <property type="entry name" value="ZF_RANBP2_1"/>
    <property type="match status" value="1"/>
</dbReference>
<organism evidence="6 7">
    <name type="scientific">Anopheles culicifacies</name>
    <dbReference type="NCBI Taxonomy" id="139723"/>
    <lineage>
        <taxon>Eukaryota</taxon>
        <taxon>Metazoa</taxon>
        <taxon>Ecdysozoa</taxon>
        <taxon>Arthropoda</taxon>
        <taxon>Hexapoda</taxon>
        <taxon>Insecta</taxon>
        <taxon>Pterygota</taxon>
        <taxon>Neoptera</taxon>
        <taxon>Endopterygota</taxon>
        <taxon>Diptera</taxon>
        <taxon>Nematocera</taxon>
        <taxon>Culicoidea</taxon>
        <taxon>Culicidae</taxon>
        <taxon>Anophelinae</taxon>
        <taxon>Anopheles</taxon>
        <taxon>culicifacies species complex</taxon>
    </lineage>
</organism>
<name>A0A182MG17_9DIPT</name>
<keyword evidence="1" id="KW-0479">Metal-binding</keyword>
<proteinExistence type="predicted"/>
<dbReference type="InterPro" id="IPR001876">
    <property type="entry name" value="Znf_RanBP2"/>
</dbReference>
<dbReference type="Pfam" id="PF05021">
    <property type="entry name" value="NPL4"/>
    <property type="match status" value="1"/>
</dbReference>
<protein>
    <recommendedName>
        <fullName evidence="5">RanBP2-type domain-containing protein</fullName>
    </recommendedName>
</protein>
<evidence type="ECO:0000256" key="4">
    <source>
        <dbReference type="SAM" id="MobiDB-lite"/>
    </source>
</evidence>
<evidence type="ECO:0000313" key="6">
    <source>
        <dbReference type="EnsemblMetazoa" id="ACUA017424-PA"/>
    </source>
</evidence>
<dbReference type="GO" id="GO:0008270">
    <property type="term" value="F:zinc ion binding"/>
    <property type="evidence" value="ECO:0007669"/>
    <property type="project" value="UniProtKB-KW"/>
</dbReference>
<dbReference type="GO" id="GO:0031625">
    <property type="term" value="F:ubiquitin protein ligase binding"/>
    <property type="evidence" value="ECO:0007669"/>
    <property type="project" value="TreeGrafter"/>
</dbReference>
<sequence length="587" mass="66369">MSSLVRDRMEKDVYGNEVQRLGRPLPVEYLLVDVPASTPLVPLYTFLERKNAKQYFPVENRLIDGHIQDFAALADYLAKSRSMPFLDAVSDFHLLFYLYRMEDMLPMKSQLGPLLEAVRTKDKAKANEWKSREVWKTLEELIEASSNHDDSSMSNDVEFVPSGDAEQNWICTFCTFINSRELPACEICNLPRRLFGEHFANSGFEDTRVTKMRAMRVLCTIWLLLLMIKLYEGASNRKKTEVLSDVASTSFSECGLKSREEYYQRVRNPAKHITSRLLRYFTFGGILQAISEDTGIPRNELVTGGASELQDQSSGCGNDVHAAHVIRVASINAKLKKQNEPLNRALENYIGHTQNVKRDLNVWQGVGGAVDRYQSSNLTVLAAIDFTGTADDSWDNIVTLQATFRKIIDKYILKEQDSTTSTRETSERVSDDKSSVYDEGKHGSRDEYNRRVQDPDKHISERLVRYFRFGGILQAISEETNIPRVELVTGGASRFQDQSSGLGQSVHAAHIIRVGAINSKLKNKSPSLNRALQNYIGHTQNVLRAANAWHGIGGDVDKYQSNNLNILATIDFNGRYNDNEDTIETLQ</sequence>
<dbReference type="EnsemblMetazoa" id="ACUA017424-RA">
    <property type="protein sequence ID" value="ACUA017424-PA"/>
    <property type="gene ID" value="ACUA017424"/>
</dbReference>
<evidence type="ECO:0000256" key="2">
    <source>
        <dbReference type="ARBA" id="ARBA00022771"/>
    </source>
</evidence>
<dbReference type="InterPro" id="IPR007717">
    <property type="entry name" value="NPL4_C"/>
</dbReference>
<dbReference type="Proteomes" id="UP000075883">
    <property type="component" value="Unassembled WGS sequence"/>
</dbReference>
<keyword evidence="2" id="KW-0863">Zinc-finger</keyword>
<dbReference type="EMBL" id="AXCM01009098">
    <property type="status" value="NOT_ANNOTATED_CDS"/>
    <property type="molecule type" value="Genomic_DNA"/>
</dbReference>
<feature type="domain" description="RanBP2-type" evidence="5">
    <location>
        <begin position="169"/>
        <end position="188"/>
    </location>
</feature>
<evidence type="ECO:0000256" key="3">
    <source>
        <dbReference type="ARBA" id="ARBA00022833"/>
    </source>
</evidence>
<dbReference type="STRING" id="139723.A0A182MG17"/>
<dbReference type="GO" id="GO:0005634">
    <property type="term" value="C:nucleus"/>
    <property type="evidence" value="ECO:0007669"/>
    <property type="project" value="TreeGrafter"/>
</dbReference>
<evidence type="ECO:0000259" key="5">
    <source>
        <dbReference type="PROSITE" id="PS01358"/>
    </source>
</evidence>
<dbReference type="VEuPathDB" id="VectorBase:ACUA017424"/>
<dbReference type="PANTHER" id="PTHR12710:SF0">
    <property type="entry name" value="NUCLEAR PROTEIN LOCALIZATION PROTEIN 4 HOMOLOG"/>
    <property type="match status" value="1"/>
</dbReference>
<keyword evidence="3" id="KW-0862">Zinc</keyword>
<dbReference type="SMART" id="SM00547">
    <property type="entry name" value="ZnF_RBZ"/>
    <property type="match status" value="1"/>
</dbReference>
<keyword evidence="7" id="KW-1185">Reference proteome</keyword>
<accession>A0A182MG17</accession>
<dbReference type="GO" id="GO:0043130">
    <property type="term" value="F:ubiquitin binding"/>
    <property type="evidence" value="ECO:0007669"/>
    <property type="project" value="TreeGrafter"/>
</dbReference>
<dbReference type="Gene3D" id="2.30.30.380">
    <property type="entry name" value="Zn-finger domain of Sec23/24"/>
    <property type="match status" value="1"/>
</dbReference>
<feature type="region of interest" description="Disordered" evidence="4">
    <location>
        <begin position="418"/>
        <end position="452"/>
    </location>
</feature>